<proteinExistence type="predicted"/>
<dbReference type="InterPro" id="IPR032675">
    <property type="entry name" value="LRR_dom_sf"/>
</dbReference>
<feature type="domain" description="Disease resistance R13L4/SHOC-2-like LRR" evidence="2">
    <location>
        <begin position="3"/>
        <end position="69"/>
    </location>
</feature>
<dbReference type="EMBL" id="PKMF04000207">
    <property type="protein sequence ID" value="KAK7843291.1"/>
    <property type="molecule type" value="Genomic_DNA"/>
</dbReference>
<evidence type="ECO:0000259" key="2">
    <source>
        <dbReference type="Pfam" id="PF23598"/>
    </source>
</evidence>
<dbReference type="InterPro" id="IPR055414">
    <property type="entry name" value="LRR_R13L4/SHOC2-like"/>
</dbReference>
<evidence type="ECO:0000313" key="3">
    <source>
        <dbReference type="EMBL" id="KAK7843291.1"/>
    </source>
</evidence>
<dbReference type="PANTHER" id="PTHR45752:SF195">
    <property type="entry name" value="LEUCINE-RICH REPEAT (LRR) FAMILY PROTEIN-RELATED"/>
    <property type="match status" value="1"/>
</dbReference>
<sequence>MENLKYLSLGHTAIRELPSSIGNLTGLERLDIGSDFYSCQLPTSIYNLQQLRILFLYGNVKFPEDVGIGKQATACNSYDGFSKYCFPKLNFPKRLTSCFTHSEKCLLSGSEDLNLRESIIRFNRLHSLVFQDSKFLKKIPKLPESIREVNATNCISLNSESLRKLILQFGRNLGLSRNMKCSGVKHKVLMDSHSHRKLSNQIDCSSRVSLSKLDAIHDESFPTLDAHLVDLGERYDIMVPGKKIPNWINHQSIESSISFWVGPEFPSIAVCVALHLVPLKDSYANNDKYRSIRDDIIDCVCDIHIFTNSRKRRRIVRTHLYALKCHHLWFYGVPHSRLQRRFRDLMQGDRNHVESSCKIAHWVSRNGKYAPVIARMGVHVECMCPPYHPTQF</sequence>
<dbReference type="Proteomes" id="UP000237347">
    <property type="component" value="Unassembled WGS sequence"/>
</dbReference>
<name>A0AAW0KZ37_QUESU</name>
<comment type="caution">
    <text evidence="3">The sequence shown here is derived from an EMBL/GenBank/DDBJ whole genome shotgun (WGS) entry which is preliminary data.</text>
</comment>
<dbReference type="Gene3D" id="3.80.10.10">
    <property type="entry name" value="Ribonuclease Inhibitor"/>
    <property type="match status" value="1"/>
</dbReference>
<organism evidence="3 4">
    <name type="scientific">Quercus suber</name>
    <name type="common">Cork oak</name>
    <dbReference type="NCBI Taxonomy" id="58331"/>
    <lineage>
        <taxon>Eukaryota</taxon>
        <taxon>Viridiplantae</taxon>
        <taxon>Streptophyta</taxon>
        <taxon>Embryophyta</taxon>
        <taxon>Tracheophyta</taxon>
        <taxon>Spermatophyta</taxon>
        <taxon>Magnoliopsida</taxon>
        <taxon>eudicotyledons</taxon>
        <taxon>Gunneridae</taxon>
        <taxon>Pentapetalae</taxon>
        <taxon>rosids</taxon>
        <taxon>fabids</taxon>
        <taxon>Fagales</taxon>
        <taxon>Fagaceae</taxon>
        <taxon>Quercus</taxon>
    </lineage>
</organism>
<dbReference type="PANTHER" id="PTHR45752">
    <property type="entry name" value="LEUCINE-RICH REPEAT-CONTAINING"/>
    <property type="match status" value="1"/>
</dbReference>
<evidence type="ECO:0000256" key="1">
    <source>
        <dbReference type="ARBA" id="ARBA00022737"/>
    </source>
</evidence>
<keyword evidence="1" id="KW-0677">Repeat</keyword>
<dbReference type="SUPFAM" id="SSF52058">
    <property type="entry name" value="L domain-like"/>
    <property type="match status" value="1"/>
</dbReference>
<evidence type="ECO:0000313" key="4">
    <source>
        <dbReference type="Proteomes" id="UP000237347"/>
    </source>
</evidence>
<protein>
    <submittedName>
        <fullName evidence="3">Disease resistance protein laz5</fullName>
    </submittedName>
</protein>
<gene>
    <name evidence="3" type="primary">LAZ5_1</name>
    <name evidence="3" type="ORF">CFP56_012754</name>
</gene>
<dbReference type="InterPro" id="IPR050715">
    <property type="entry name" value="LRR-SigEffector_domain"/>
</dbReference>
<accession>A0AAW0KZ37</accession>
<keyword evidence="4" id="KW-1185">Reference proteome</keyword>
<reference evidence="3 4" key="1">
    <citation type="journal article" date="2018" name="Sci. Data">
        <title>The draft genome sequence of cork oak.</title>
        <authorList>
            <person name="Ramos A.M."/>
            <person name="Usie A."/>
            <person name="Barbosa P."/>
            <person name="Barros P.M."/>
            <person name="Capote T."/>
            <person name="Chaves I."/>
            <person name="Simoes F."/>
            <person name="Abreu I."/>
            <person name="Carrasquinho I."/>
            <person name="Faro C."/>
            <person name="Guimaraes J.B."/>
            <person name="Mendonca D."/>
            <person name="Nobrega F."/>
            <person name="Rodrigues L."/>
            <person name="Saibo N.J.M."/>
            <person name="Varela M.C."/>
            <person name="Egas C."/>
            <person name="Matos J."/>
            <person name="Miguel C.M."/>
            <person name="Oliveira M.M."/>
            <person name="Ricardo C.P."/>
            <person name="Goncalves S."/>
        </authorList>
    </citation>
    <scope>NUCLEOTIDE SEQUENCE [LARGE SCALE GENOMIC DNA]</scope>
    <source>
        <strain evidence="4">cv. HL8</strain>
    </source>
</reference>
<dbReference type="Pfam" id="PF23598">
    <property type="entry name" value="LRR_14"/>
    <property type="match status" value="1"/>
</dbReference>
<dbReference type="AlphaFoldDB" id="A0AAW0KZ37"/>